<dbReference type="GO" id="GO:0005783">
    <property type="term" value="C:endoplasmic reticulum"/>
    <property type="evidence" value="ECO:0007669"/>
    <property type="project" value="TreeGrafter"/>
</dbReference>
<dbReference type="EMBL" id="CAWUPB010001009">
    <property type="protein sequence ID" value="CAK7336942.1"/>
    <property type="molecule type" value="Genomic_DNA"/>
</dbReference>
<dbReference type="PANTHER" id="PTHR45923">
    <property type="entry name" value="PROTEIN SEY1"/>
    <property type="match status" value="1"/>
</dbReference>
<evidence type="ECO:0000313" key="10">
    <source>
        <dbReference type="EMBL" id="CAK7336942.1"/>
    </source>
</evidence>
<gene>
    <name evidence="10" type="ORF">DCAF_LOCUS11968</name>
</gene>
<dbReference type="PANTHER" id="PTHR45923:SF20">
    <property type="entry name" value="PROTEIN ROOT HAIR DEFECTIVE 3 HOMOLOG 2"/>
    <property type="match status" value="1"/>
</dbReference>
<evidence type="ECO:0000313" key="11">
    <source>
        <dbReference type="Proteomes" id="UP001314170"/>
    </source>
</evidence>
<evidence type="ECO:0000256" key="5">
    <source>
        <dbReference type="ARBA" id="ARBA00022989"/>
    </source>
</evidence>
<keyword evidence="5" id="KW-1133">Transmembrane helix</keyword>
<evidence type="ECO:0000256" key="1">
    <source>
        <dbReference type="ARBA" id="ARBA00022692"/>
    </source>
</evidence>
<proteinExistence type="inferred from homology"/>
<feature type="domain" description="GB1/RHD3-type G" evidence="9">
    <location>
        <begin position="39"/>
        <end position="110"/>
    </location>
</feature>
<keyword evidence="1" id="KW-0812">Transmembrane</keyword>
<evidence type="ECO:0000256" key="6">
    <source>
        <dbReference type="ARBA" id="ARBA00023134"/>
    </source>
</evidence>
<accession>A0AAV1RND0</accession>
<dbReference type="SUPFAM" id="SSF52540">
    <property type="entry name" value="P-loop containing nucleoside triphosphate hydrolases"/>
    <property type="match status" value="1"/>
</dbReference>
<evidence type="ECO:0000256" key="7">
    <source>
        <dbReference type="ARBA" id="ARBA00023136"/>
    </source>
</evidence>
<dbReference type="Pfam" id="PF05879">
    <property type="entry name" value="RHD3_GTPase"/>
    <property type="match status" value="2"/>
</dbReference>
<protein>
    <recommendedName>
        <fullName evidence="9">GB1/RHD3-type G domain-containing protein</fullName>
    </recommendedName>
</protein>
<evidence type="ECO:0000259" key="9">
    <source>
        <dbReference type="PROSITE" id="PS51715"/>
    </source>
</evidence>
<dbReference type="GO" id="GO:0003924">
    <property type="term" value="F:GTPase activity"/>
    <property type="evidence" value="ECO:0007669"/>
    <property type="project" value="TreeGrafter"/>
</dbReference>
<keyword evidence="2" id="KW-0547">Nucleotide-binding</keyword>
<keyword evidence="3" id="KW-0378">Hydrolase</keyword>
<reference evidence="10 11" key="1">
    <citation type="submission" date="2024-01" db="EMBL/GenBank/DDBJ databases">
        <authorList>
            <person name="Waweru B."/>
        </authorList>
    </citation>
    <scope>NUCLEOTIDE SEQUENCE [LARGE SCALE GENOMIC DNA]</scope>
</reference>
<keyword evidence="6" id="KW-0342">GTP-binding</keyword>
<dbReference type="GO" id="GO:0016320">
    <property type="term" value="P:endoplasmic reticulum membrane fusion"/>
    <property type="evidence" value="ECO:0007669"/>
    <property type="project" value="TreeGrafter"/>
</dbReference>
<evidence type="ECO:0000256" key="3">
    <source>
        <dbReference type="ARBA" id="ARBA00022801"/>
    </source>
</evidence>
<evidence type="ECO:0000256" key="8">
    <source>
        <dbReference type="PROSITE-ProRule" id="PRU01052"/>
    </source>
</evidence>
<sequence length="685" mass="77155">MEKEQEQDCCGTQLIDGNGVLNEEGLENFTRATNLRECGLSYACVAIMGPQSSGKSTIMNHLFQTDFKEMDARRGRNQTTKGIWIAKCKGIEPFTIAMDLEGTDSRERGEVLSTVPTPLECLEPVLRDDIEKIWGEVAKPEAHKSTPLSEFFDVEVAALSSYEEKEEQFKEQVAELRPRISDSFSKESRLAGDRQRDVPASAFPFSLQNIWQIVKENKDLDLPAHKVMVATVRCEEIANEKLKRLTSDEDWLAWEEAVKAGPVSGFGEKLSSILETHLSEYDKESIYFDDGVRNAKRQQLELNALDVVRHAYATMLSHLRSKALRSFKIRLKRSLSEGGGFAESVRICKQSCISDFDQGCEDLLCLLIQLLVYPTLPDAAIRQANSDGSEVREKLVCDIETIKQLTDELSGPVESLLETAEKDTWASLRKLVKLKTKNAVSEFSTAVASFELDGSKIDRMVQTLRTDGRNVVEKKQEKKQGKFTWVFNHDNDARPRVWTGKENIRTITKDALSEAVKILSVMAAIRLDKKPDNIEKVLFSLLMDETVPSSRDRSNEAARDPLASSTWEEISTNDTLLTPAKCKSLWGQFEAETKYVVTQAISSQAAVFRWSTWVPVAVDIALEVAGVAGRSLEEDDKDKPSPLVGQKLCQTIKSNIPRKRVECMMLRKFKENELSWLIAQRNRHS</sequence>
<comment type="similarity">
    <text evidence="8">Belongs to the TRAFAC class dynamin-like GTPase superfamily. GB1/RHD3 GTPase family.</text>
</comment>
<evidence type="ECO:0000256" key="2">
    <source>
        <dbReference type="ARBA" id="ARBA00022741"/>
    </source>
</evidence>
<comment type="caution">
    <text evidence="10">The sequence shown here is derived from an EMBL/GenBank/DDBJ whole genome shotgun (WGS) entry which is preliminary data.</text>
</comment>
<dbReference type="InterPro" id="IPR046758">
    <property type="entry name" value="Sey1/RHD3-like_3HB"/>
</dbReference>
<evidence type="ECO:0000256" key="4">
    <source>
        <dbReference type="ARBA" id="ARBA00022824"/>
    </source>
</evidence>
<keyword evidence="4" id="KW-0256">Endoplasmic reticulum</keyword>
<dbReference type="Pfam" id="PF20428">
    <property type="entry name" value="Sey1_3HB"/>
    <property type="match status" value="1"/>
</dbReference>
<organism evidence="10 11">
    <name type="scientific">Dovyalis caffra</name>
    <dbReference type="NCBI Taxonomy" id="77055"/>
    <lineage>
        <taxon>Eukaryota</taxon>
        <taxon>Viridiplantae</taxon>
        <taxon>Streptophyta</taxon>
        <taxon>Embryophyta</taxon>
        <taxon>Tracheophyta</taxon>
        <taxon>Spermatophyta</taxon>
        <taxon>Magnoliopsida</taxon>
        <taxon>eudicotyledons</taxon>
        <taxon>Gunneridae</taxon>
        <taxon>Pentapetalae</taxon>
        <taxon>rosids</taxon>
        <taxon>fabids</taxon>
        <taxon>Malpighiales</taxon>
        <taxon>Salicaceae</taxon>
        <taxon>Flacourtieae</taxon>
        <taxon>Dovyalis</taxon>
    </lineage>
</organism>
<dbReference type="PROSITE" id="PS51715">
    <property type="entry name" value="G_GB1_RHD3"/>
    <property type="match status" value="1"/>
</dbReference>
<dbReference type="InterPro" id="IPR027417">
    <property type="entry name" value="P-loop_NTPase"/>
</dbReference>
<keyword evidence="11" id="KW-1185">Reference proteome</keyword>
<name>A0AAV1RND0_9ROSI</name>
<dbReference type="Gene3D" id="3.40.50.300">
    <property type="entry name" value="P-loop containing nucleotide triphosphate hydrolases"/>
    <property type="match status" value="1"/>
</dbReference>
<dbReference type="AlphaFoldDB" id="A0AAV1RND0"/>
<dbReference type="Proteomes" id="UP001314170">
    <property type="component" value="Unassembled WGS sequence"/>
</dbReference>
<dbReference type="InterPro" id="IPR008803">
    <property type="entry name" value="RHD3/Sey1"/>
</dbReference>
<dbReference type="InterPro" id="IPR030386">
    <property type="entry name" value="G_GB1_RHD3_dom"/>
</dbReference>
<dbReference type="GO" id="GO:0005525">
    <property type="term" value="F:GTP binding"/>
    <property type="evidence" value="ECO:0007669"/>
    <property type="project" value="UniProtKB-KW"/>
</dbReference>
<keyword evidence="7" id="KW-0472">Membrane</keyword>